<organism evidence="1 2">
    <name type="scientific">Oryza sativa subsp. japonica</name>
    <name type="common">Rice</name>
    <dbReference type="NCBI Taxonomy" id="39947"/>
    <lineage>
        <taxon>Eukaryota</taxon>
        <taxon>Viridiplantae</taxon>
        <taxon>Streptophyta</taxon>
        <taxon>Embryophyta</taxon>
        <taxon>Tracheophyta</taxon>
        <taxon>Spermatophyta</taxon>
        <taxon>Magnoliopsida</taxon>
        <taxon>Liliopsida</taxon>
        <taxon>Poales</taxon>
        <taxon>Poaceae</taxon>
        <taxon>BOP clade</taxon>
        <taxon>Oryzoideae</taxon>
        <taxon>Oryzeae</taxon>
        <taxon>Oryzinae</taxon>
        <taxon>Oryza</taxon>
        <taxon>Oryza sativa</taxon>
    </lineage>
</organism>
<dbReference type="EMBL" id="AP005537">
    <property type="protein sequence ID" value="BAC99805.1"/>
    <property type="molecule type" value="Genomic_DNA"/>
</dbReference>
<dbReference type="Proteomes" id="UP000000763">
    <property type="component" value="Chromosome 8"/>
</dbReference>
<reference evidence="2" key="1">
    <citation type="journal article" date="2005" name="Nature">
        <title>The map-based sequence of the rice genome.</title>
        <authorList>
            <consortium name="International rice genome sequencing project (IRGSP)"/>
            <person name="Matsumoto T."/>
            <person name="Wu J."/>
            <person name="Kanamori H."/>
            <person name="Katayose Y."/>
            <person name="Fujisawa M."/>
            <person name="Namiki N."/>
            <person name="Mizuno H."/>
            <person name="Yamamoto K."/>
            <person name="Antonio B.A."/>
            <person name="Baba T."/>
            <person name="Sakata K."/>
            <person name="Nagamura Y."/>
            <person name="Aoki H."/>
            <person name="Arikawa K."/>
            <person name="Arita K."/>
            <person name="Bito T."/>
            <person name="Chiden Y."/>
            <person name="Fujitsuka N."/>
            <person name="Fukunaka R."/>
            <person name="Hamada M."/>
            <person name="Harada C."/>
            <person name="Hayashi A."/>
            <person name="Hijishita S."/>
            <person name="Honda M."/>
            <person name="Hosokawa S."/>
            <person name="Ichikawa Y."/>
            <person name="Idonuma A."/>
            <person name="Iijima M."/>
            <person name="Ikeda M."/>
            <person name="Ikeno M."/>
            <person name="Ito K."/>
            <person name="Ito S."/>
            <person name="Ito T."/>
            <person name="Ito Y."/>
            <person name="Ito Y."/>
            <person name="Iwabuchi A."/>
            <person name="Kamiya K."/>
            <person name="Karasawa W."/>
            <person name="Kurita K."/>
            <person name="Katagiri S."/>
            <person name="Kikuta A."/>
            <person name="Kobayashi H."/>
            <person name="Kobayashi N."/>
            <person name="Machita K."/>
            <person name="Maehara T."/>
            <person name="Masukawa M."/>
            <person name="Mizubayashi T."/>
            <person name="Mukai Y."/>
            <person name="Nagasaki H."/>
            <person name="Nagata Y."/>
            <person name="Naito S."/>
            <person name="Nakashima M."/>
            <person name="Nakama Y."/>
            <person name="Nakamichi Y."/>
            <person name="Nakamura M."/>
            <person name="Meguro A."/>
            <person name="Negishi M."/>
            <person name="Ohta I."/>
            <person name="Ohta T."/>
            <person name="Okamoto M."/>
            <person name="Ono N."/>
            <person name="Saji S."/>
            <person name="Sakaguchi M."/>
            <person name="Sakai K."/>
            <person name="Shibata M."/>
            <person name="Shimokawa T."/>
            <person name="Song J."/>
            <person name="Takazaki Y."/>
            <person name="Terasawa K."/>
            <person name="Tsugane M."/>
            <person name="Tsuji K."/>
            <person name="Ueda S."/>
            <person name="Waki K."/>
            <person name="Yamagata H."/>
            <person name="Yamamoto M."/>
            <person name="Yamamoto S."/>
            <person name="Yamane H."/>
            <person name="Yoshiki S."/>
            <person name="Yoshihara R."/>
            <person name="Yukawa K."/>
            <person name="Zhong H."/>
            <person name="Yano M."/>
            <person name="Yuan Q."/>
            <person name="Ouyang S."/>
            <person name="Liu J."/>
            <person name="Jones K.M."/>
            <person name="Gansberger K."/>
            <person name="Moffat K."/>
            <person name="Hill J."/>
            <person name="Bera J."/>
            <person name="Fadrosh D."/>
            <person name="Jin S."/>
            <person name="Johri S."/>
            <person name="Kim M."/>
            <person name="Overton L."/>
            <person name="Reardon M."/>
            <person name="Tsitrin T."/>
            <person name="Vuong H."/>
            <person name="Weaver B."/>
            <person name="Ciecko A."/>
            <person name="Tallon L."/>
            <person name="Jackson J."/>
            <person name="Pai G."/>
            <person name="Aken S.V."/>
            <person name="Utterback T."/>
            <person name="Reidmuller S."/>
            <person name="Feldblyum T."/>
            <person name="Hsiao J."/>
            <person name="Zismann V."/>
            <person name="Iobst S."/>
            <person name="de Vazeille A.R."/>
            <person name="Buell C.R."/>
            <person name="Ying K."/>
            <person name="Li Y."/>
            <person name="Lu T."/>
            <person name="Huang Y."/>
            <person name="Zhao Q."/>
            <person name="Feng Q."/>
            <person name="Zhang L."/>
            <person name="Zhu J."/>
            <person name="Weng Q."/>
            <person name="Mu J."/>
            <person name="Lu Y."/>
            <person name="Fan D."/>
            <person name="Liu Y."/>
            <person name="Guan J."/>
            <person name="Zhang Y."/>
            <person name="Yu S."/>
            <person name="Liu X."/>
            <person name="Zhang Y."/>
            <person name="Hong G."/>
            <person name="Han B."/>
            <person name="Choisne N."/>
            <person name="Demange N."/>
            <person name="Orjeda G."/>
            <person name="Samain S."/>
            <person name="Cattolico L."/>
            <person name="Pelletier E."/>
            <person name="Couloux A."/>
            <person name="Segurens B."/>
            <person name="Wincker P."/>
            <person name="D'Hont A."/>
            <person name="Scarpelli C."/>
            <person name="Weissenbach J."/>
            <person name="Salanoubat M."/>
            <person name="Quetier F."/>
            <person name="Yu Y."/>
            <person name="Kim H.R."/>
            <person name="Rambo T."/>
            <person name="Currie J."/>
            <person name="Collura K."/>
            <person name="Luo M."/>
            <person name="Yang T."/>
            <person name="Ammiraju J.S.S."/>
            <person name="Engler F."/>
            <person name="Soderlund C."/>
            <person name="Wing R.A."/>
            <person name="Palmer L.E."/>
            <person name="de la Bastide M."/>
            <person name="Spiegel L."/>
            <person name="Nascimento L."/>
            <person name="Zutavern T."/>
            <person name="O'Shaughnessy A."/>
            <person name="Dike S."/>
            <person name="Dedhia N."/>
            <person name="Preston R."/>
            <person name="Balija V."/>
            <person name="McCombie W.R."/>
            <person name="Chow T."/>
            <person name="Chen H."/>
            <person name="Chung M."/>
            <person name="Chen C."/>
            <person name="Shaw J."/>
            <person name="Wu H."/>
            <person name="Hsiao K."/>
            <person name="Chao Y."/>
            <person name="Chu M."/>
            <person name="Cheng C."/>
            <person name="Hour A."/>
            <person name="Lee P."/>
            <person name="Lin S."/>
            <person name="Lin Y."/>
            <person name="Liou J."/>
            <person name="Liu S."/>
            <person name="Hsing Y."/>
            <person name="Raghuvanshi S."/>
            <person name="Mohanty A."/>
            <person name="Bharti A.K."/>
            <person name="Gaur A."/>
            <person name="Gupta V."/>
            <person name="Kumar D."/>
            <person name="Ravi V."/>
            <person name="Vij S."/>
            <person name="Kapur A."/>
            <person name="Khurana P."/>
            <person name="Khurana P."/>
            <person name="Khurana J.P."/>
            <person name="Tyagi A.K."/>
            <person name="Gaikwad K."/>
            <person name="Singh A."/>
            <person name="Dalal V."/>
            <person name="Srivastava S."/>
            <person name="Dixit A."/>
            <person name="Pal A.K."/>
            <person name="Ghazi I.A."/>
            <person name="Yadav M."/>
            <person name="Pandit A."/>
            <person name="Bhargava A."/>
            <person name="Sureshbabu K."/>
            <person name="Batra K."/>
            <person name="Sharma T.R."/>
            <person name="Mohapatra T."/>
            <person name="Singh N.K."/>
            <person name="Messing J."/>
            <person name="Nelson A.B."/>
            <person name="Fuks G."/>
            <person name="Kavchok S."/>
            <person name="Keizer G."/>
            <person name="Linton E."/>
            <person name="Llaca V."/>
            <person name="Song R."/>
            <person name="Tanyolac B."/>
            <person name="Young S."/>
            <person name="Ho-Il K."/>
            <person name="Hahn J.H."/>
            <person name="Sangsakoo G."/>
            <person name="Vanavichit A."/>
            <person name="de Mattos Luiz.A.T."/>
            <person name="Zimmer P.D."/>
            <person name="Malone G."/>
            <person name="Dellagostin O."/>
            <person name="de Oliveira A.C."/>
            <person name="Bevan M."/>
            <person name="Bancroft I."/>
            <person name="Minx P."/>
            <person name="Cordum H."/>
            <person name="Wilson R."/>
            <person name="Cheng Z."/>
            <person name="Jin W."/>
            <person name="Jiang J."/>
            <person name="Leong S.A."/>
            <person name="Iwama H."/>
            <person name="Gojobori T."/>
            <person name="Itoh T."/>
            <person name="Niimura Y."/>
            <person name="Fujii Y."/>
            <person name="Habara T."/>
            <person name="Sakai H."/>
            <person name="Sato Y."/>
            <person name="Wilson G."/>
            <person name="Kumar K."/>
            <person name="McCouch S."/>
            <person name="Juretic N."/>
            <person name="Hoen D."/>
            <person name="Wright S."/>
            <person name="Bruskiewich R."/>
            <person name="Bureau T."/>
            <person name="Miyao A."/>
            <person name="Hirochika H."/>
            <person name="Nishikawa T."/>
            <person name="Kadowaki K."/>
            <person name="Sugiura M."/>
            <person name="Burr B."/>
            <person name="Sasaki T."/>
        </authorList>
    </citation>
    <scope>NUCLEOTIDE SEQUENCE [LARGE SCALE GENOMIC DNA]</scope>
    <source>
        <strain evidence="2">cv. Nipponbare</strain>
    </source>
</reference>
<reference evidence="2" key="2">
    <citation type="journal article" date="2008" name="Nucleic Acids Res.">
        <title>The rice annotation project database (RAP-DB): 2008 update.</title>
        <authorList>
            <consortium name="The rice annotation project (RAP)"/>
        </authorList>
    </citation>
    <scope>GENOME REANNOTATION</scope>
    <source>
        <strain evidence="2">cv. Nipponbare</strain>
    </source>
</reference>
<name>Q6YZ74_ORYSJ</name>
<evidence type="ECO:0000313" key="2">
    <source>
        <dbReference type="Proteomes" id="UP000000763"/>
    </source>
</evidence>
<evidence type="ECO:0000313" key="1">
    <source>
        <dbReference type="EMBL" id="BAC99805.1"/>
    </source>
</evidence>
<sequence>MSIGVREIIPLAHWFSHQYAAISHTATSIGVREIILLTHWFSHQWSRYDYGSVAVLVPRLQVIEGHLLTGSQPVDRSDLSYICFKWSSYDYCLVLDQRCSVIPATSTLSSRVTTTA</sequence>
<protein>
    <submittedName>
        <fullName evidence="1">Uncharacterized protein</fullName>
    </submittedName>
</protein>
<dbReference type="AlphaFoldDB" id="Q6YZ74"/>
<gene>
    <name evidence="1" type="primary">OSJNBa0056L09.29</name>
</gene>
<proteinExistence type="predicted"/>
<accession>Q6YZ74</accession>